<evidence type="ECO:0000313" key="4">
    <source>
        <dbReference type="Proteomes" id="UP000010471"/>
    </source>
</evidence>
<dbReference type="RefSeq" id="WP_015181104.1">
    <property type="nucleotide sequence ID" value="NC_019738.1"/>
</dbReference>
<evidence type="ECO:0000259" key="2">
    <source>
        <dbReference type="SMART" id="SM00912"/>
    </source>
</evidence>
<dbReference type="InterPro" id="IPR011050">
    <property type="entry name" value="Pectin_lyase_fold/virulence"/>
</dbReference>
<dbReference type="eggNOG" id="COG4995">
    <property type="taxonomic scope" value="Bacteria"/>
</dbReference>
<dbReference type="InterPro" id="IPR008638">
    <property type="entry name" value="FhaB/CdiA-like_TPS"/>
</dbReference>
<dbReference type="SMART" id="SM00912">
    <property type="entry name" value="Haemagg_act"/>
    <property type="match status" value="1"/>
</dbReference>
<dbReference type="OrthoDB" id="433405at2"/>
<dbReference type="STRING" id="1173027.Mic7113_1050"/>
<dbReference type="eggNOG" id="COG3210">
    <property type="taxonomic scope" value="Bacteria"/>
</dbReference>
<dbReference type="InterPro" id="IPR012334">
    <property type="entry name" value="Pectin_lyas_fold"/>
</dbReference>
<organism evidence="3 4">
    <name type="scientific">Allocoleopsis franciscana PCC 7113</name>
    <dbReference type="NCBI Taxonomy" id="1173027"/>
    <lineage>
        <taxon>Bacteria</taxon>
        <taxon>Bacillati</taxon>
        <taxon>Cyanobacteriota</taxon>
        <taxon>Cyanophyceae</taxon>
        <taxon>Coleofasciculales</taxon>
        <taxon>Coleofasciculaceae</taxon>
        <taxon>Allocoleopsis</taxon>
        <taxon>Allocoleopsis franciscana</taxon>
    </lineage>
</organism>
<keyword evidence="4" id="KW-1185">Reference proteome</keyword>
<accession>K9WAZ3</accession>
<dbReference type="Gene3D" id="3.90.550.10">
    <property type="entry name" value="Spore Coat Polysaccharide Biosynthesis Protein SpsA, Chain A"/>
    <property type="match status" value="1"/>
</dbReference>
<protein>
    <submittedName>
        <fullName evidence="3">Filamentous hemagglutinin family N-terminal domain protein</fullName>
    </submittedName>
</protein>
<dbReference type="eggNOG" id="COG1216">
    <property type="taxonomic scope" value="Bacteria"/>
</dbReference>
<gene>
    <name evidence="3" type="ORF">Mic7113_1050</name>
</gene>
<dbReference type="InterPro" id="IPR001173">
    <property type="entry name" value="Glyco_trans_2-like"/>
</dbReference>
<dbReference type="SUPFAM" id="SSF51126">
    <property type="entry name" value="Pectin lyase-like"/>
    <property type="match status" value="1"/>
</dbReference>
<dbReference type="NCBIfam" id="TIGR01901">
    <property type="entry name" value="adhes_NPXG"/>
    <property type="match status" value="1"/>
</dbReference>
<dbReference type="InterPro" id="IPR024983">
    <property type="entry name" value="CHAT_dom"/>
</dbReference>
<feature type="domain" description="Filamentous haemagglutinin FhaB/tRNA nuclease CdiA-like TPS" evidence="2">
    <location>
        <begin position="445"/>
        <end position="556"/>
    </location>
</feature>
<dbReference type="Pfam" id="PF00535">
    <property type="entry name" value="Glycos_transf_2"/>
    <property type="match status" value="1"/>
</dbReference>
<evidence type="ECO:0000313" key="3">
    <source>
        <dbReference type="EMBL" id="AFZ16944.1"/>
    </source>
</evidence>
<dbReference type="PATRIC" id="fig|1173027.3.peg.1157"/>
<dbReference type="GO" id="GO:0016758">
    <property type="term" value="F:hexosyltransferase activity"/>
    <property type="evidence" value="ECO:0007669"/>
    <property type="project" value="UniProtKB-ARBA"/>
</dbReference>
<dbReference type="EMBL" id="CP003630">
    <property type="protein sequence ID" value="AFZ16944.1"/>
    <property type="molecule type" value="Genomic_DNA"/>
</dbReference>
<dbReference type="KEGG" id="mic:Mic7113_1050"/>
<name>K9WAZ3_9CYAN</name>
<dbReference type="PANTHER" id="PTHR22916:SF3">
    <property type="entry name" value="UDP-GLCNAC:BETAGAL BETA-1,3-N-ACETYLGLUCOSAMINYLTRANSFERASE-LIKE PROTEIN 1"/>
    <property type="match status" value="1"/>
</dbReference>
<dbReference type="SUPFAM" id="SSF53448">
    <property type="entry name" value="Nucleotide-diphospho-sugar transferases"/>
    <property type="match status" value="1"/>
</dbReference>
<dbReference type="Gene3D" id="2.160.20.10">
    <property type="entry name" value="Single-stranded right-handed beta-helix, Pectin lyase-like"/>
    <property type="match status" value="1"/>
</dbReference>
<dbReference type="InterPro" id="IPR029044">
    <property type="entry name" value="Nucleotide-diphossugar_trans"/>
</dbReference>
<reference evidence="3 4" key="1">
    <citation type="submission" date="2012-06" db="EMBL/GenBank/DDBJ databases">
        <title>Finished chromosome of genome of Microcoleus sp. PCC 7113.</title>
        <authorList>
            <consortium name="US DOE Joint Genome Institute"/>
            <person name="Gugger M."/>
            <person name="Coursin T."/>
            <person name="Rippka R."/>
            <person name="Tandeau De Marsac N."/>
            <person name="Huntemann M."/>
            <person name="Wei C.-L."/>
            <person name="Han J."/>
            <person name="Detter J.C."/>
            <person name="Han C."/>
            <person name="Tapia R."/>
            <person name="Chen A."/>
            <person name="Kyrpides N."/>
            <person name="Mavromatis K."/>
            <person name="Markowitz V."/>
            <person name="Szeto E."/>
            <person name="Ivanova N."/>
            <person name="Pagani I."/>
            <person name="Pati A."/>
            <person name="Goodwin L."/>
            <person name="Nordberg H.P."/>
            <person name="Cantor M.N."/>
            <person name="Hua S.X."/>
            <person name="Woyke T."/>
            <person name="Kerfeld C.A."/>
        </authorList>
    </citation>
    <scope>NUCLEOTIDE SEQUENCE [LARGE SCALE GENOMIC DNA]</scope>
    <source>
        <strain evidence="3 4">PCC 7113</strain>
    </source>
</reference>
<proteinExistence type="predicted"/>
<evidence type="ECO:0000256" key="1">
    <source>
        <dbReference type="SAM" id="MobiDB-lite"/>
    </source>
</evidence>
<feature type="compositionally biased region" description="Pro residues" evidence="1">
    <location>
        <begin position="1954"/>
        <end position="1972"/>
    </location>
</feature>
<dbReference type="Proteomes" id="UP000010471">
    <property type="component" value="Chromosome"/>
</dbReference>
<dbReference type="Pfam" id="PF05860">
    <property type="entry name" value="TPS"/>
    <property type="match status" value="1"/>
</dbReference>
<feature type="region of interest" description="Disordered" evidence="1">
    <location>
        <begin position="1949"/>
        <end position="1979"/>
    </location>
</feature>
<dbReference type="Pfam" id="PF12770">
    <property type="entry name" value="CHAT"/>
    <property type="match status" value="1"/>
</dbReference>
<dbReference type="HOGENOM" id="CLU_001178_0_0_3"/>
<dbReference type="PANTHER" id="PTHR22916">
    <property type="entry name" value="GLYCOSYLTRANSFERASE"/>
    <property type="match status" value="1"/>
</dbReference>
<sequence>MMLVPISLIITVYNRERYLGAAIESVLAQTRGDWELLVWDDGSTDCSVEIAQDYAKQDARVTVVAAQHQGRGRALKDAIAQTTGTYIGLVDSDDILAPTALEETAAILDTHPATGLVYTDYLVMNERGEVKAYENRCRFPYSPMGLLRKFMAFHFRLIRRTVFDEVGGIDETFDLIEDYELCLRVSEVTQVQRVSKPLYYYRVHRESITQQQKAQQNRLALIAIKQARQRRQHADNFPVTLLSCAEFSTPPSQNLHIAPVVQTGLIHSLQTRQGINSTASSQSRLKLISCNLLNRAVETAATQTKPAYAGFTTLDFPLVRAGGLRFYSREFHSPELVANGARCRLKPTARDRATLVHFNGLELLARSLNSERVSGKRISPTLFQEGWGVLEQLHGSKVTKESVSSISKRFTQSLAKTLSYALAALPLLGAITVTPALAQIVPAADGTNTLVNTTGNQLDITGGQTSSSGTNLFHSFSQFDVNTGQTANFQSNATTQNILGRVVSGNASNINGLIQVSGSQANLYLMNPAGIIFGSNASLNVPASFVATTATSIGISNNWFNAAGINDYTQLNGTPNGFAFTTSQPGSIVNSGNLAVGAGKDLMLLGGTVVSTGQVNAPVGKITIAAVPGTSLVRLSQSGSVLSLEVLPPASDNNSPTQWTLPVLSLPQLLTGGSGGNATGLSVNAAGETVLTGSGVQVPTEPGSAIASGSLNAFGTAPGQTGGTVQVLGNKVGLVSANVDATGANGGGTVLIGGDYQGKGTVPNASRTYVSSDSTINADALTQGNGGKVILWADEITAFHGSISARGGSTSGNGGFVEVSGKQDLIFNGTANLSAANGSLGTLLLDPTDITISNAPSSPGVDAQLNGTAQILQNDFSPTPGSIFISQAVLEDMLPTANVILEATNDIIIGPLNNDQLTFPFFPTGGVAGSITLTADSDNSGVGSFLMGATQSIIAPGRNITISGASITAGTITTNGLNGGAINLNASGDITAFRLDSGTNGAGIGGPITVTSTGGAINITNSVETGSAGAGLGSGGDITLTARGNITTADVLSRSNSVGTAGNITITSTEGSIDTTAATFGVHAFGASGGTIVLNAQGDIRTGSILSSTTAGSIGDAGTITLNSTAGNIISEIELNSSSVGGNGGAIALSALGNITTSAINTASVINGGAGNGIGGTITLTSTGGAIDTSLGTLASFGQTGGAITLDAAGNVTTAQLDSGAVVRGGDVTVTSRQGGIDTSRGLINPNTGSGTSGAVTLNANLDIVTGEIRATAITGNGNDISLTSTAGSIDTTASSLSTASGDGNAGNISLSAFGNIATNDLASFSNAGNAGTITLNATNGQVTTGNITAISPTRTGDISITGNEINFTGVANSVNSNGNLLLQPSTPTQSIALSGIDGVDTTALDLTDTKLNALSNAFSSITIGRADGSGTITVNPNFFSAPVTIRSPFGAINVNGQLNTADPITLIATTTTLNADITTIGGSITINSNRTLLGTDVNLNTTSDAAGADITITGTIDGNQTLQLTAGTGTVQFGGVIGGVTPLGVLDIVSAQNVVVASDITTANSNIIFNSPVTLIDNATFNAGTGTIGFNSSLATGSNALTLTADEINFAGGANSVTGTSNLVLQPFTPSQNIAIAGATDSGTGILDITTADIAALQNGFNSITIGGANSSGAINILNPVTFFDPVTIQAPVGAGTINATGAITGLDNASITLKANQNITTSNITANPGITIISSNGTIDTSAGILDSSSTTANGGVISLSALGNIATNNLTSHSDTGAGGDITLNSQTGIINSGNLDASGNTRGGNITVIAQQQITAGQLNSSATTGDGGNVLLDPIGDIQVDSINAQGGTSGKGGNVDITTNQFFRAVGSFSDRNGINASISTAGGTGSGDIIIRHDGGVRGIPFNVGDATINGTAGAITTDLANSIVPFQSFPGAYTQGNIQIITQNPLPTPPPTLPPTPIPSPSPKPDTNRVPKDIQGENLVPQGINTISTSAMVLLNTTDIVREDIDQAIASGQIEKAIALVEQLRMQEFQNHFEGHLTSDSNQSGSVEQTQAVLSDIATNTGKTPAVIYVFTQPDQLQLILVTPKDKPLLKTVYQANRDTLLKTAAKFRSQVTEPRSKTGYQATAKQLYQWLVEPLEAELQAKKIDTLVFSMDGGLRSIPMAALYDGKQFLVEKYSIGLIPSINLVDTRYGDVKTSEVLAMGASKFTEQNALPAVPIELSTLVGKQNLVAENRELLPANPSSSDGLWTGKSFLNQGFTLNNLKAQRNQTPFGVIHLATHGEFNLGAPRNSYIQLSDTKLRLDQLRQMGWNNPPVELLVLSACRTALGNEDAEFGFGGLAVAAGVKSAIASLWYVSDEGTLGLITEFYQQLKTAPIKAEALRQAQIAMIKGQVRLEGGQLRGIGQGESIPLPPELAEIDHKEFSHPYYWSAFTMIGSPW</sequence>